<evidence type="ECO:0000313" key="4">
    <source>
        <dbReference type="Proteomes" id="UP000070544"/>
    </source>
</evidence>
<dbReference type="AlphaFoldDB" id="A0A138ZXP2"/>
<organism evidence="3 4">
    <name type="scientific">Gonapodya prolifera (strain JEL478)</name>
    <name type="common">Monoblepharis prolifera</name>
    <dbReference type="NCBI Taxonomy" id="1344416"/>
    <lineage>
        <taxon>Eukaryota</taxon>
        <taxon>Fungi</taxon>
        <taxon>Fungi incertae sedis</taxon>
        <taxon>Chytridiomycota</taxon>
        <taxon>Chytridiomycota incertae sedis</taxon>
        <taxon>Monoblepharidomycetes</taxon>
        <taxon>Monoblepharidales</taxon>
        <taxon>Gonapodyaceae</taxon>
        <taxon>Gonapodya</taxon>
    </lineage>
</organism>
<keyword evidence="2" id="KW-0732">Signal</keyword>
<accession>A0A138ZXP2</accession>
<sequence length="107" mass="11541">MLLPTLHLVLVFVLLASTSFAQVVNPTGSWVGATVAAKEGLSARTWFDMAVLFVLYGVPILLIVVVALKEIYQAGMRAGTRDGVRDGVRDGARWSRLVRGNGAVDRD</sequence>
<feature type="chain" id="PRO_5007295751" evidence="2">
    <location>
        <begin position="22"/>
        <end position="107"/>
    </location>
</feature>
<dbReference type="EMBL" id="KQ965873">
    <property type="protein sequence ID" value="KXS09270.1"/>
    <property type="molecule type" value="Genomic_DNA"/>
</dbReference>
<dbReference type="Proteomes" id="UP000070544">
    <property type="component" value="Unassembled WGS sequence"/>
</dbReference>
<gene>
    <name evidence="3" type="ORF">M427DRAFT_39197</name>
</gene>
<keyword evidence="1" id="KW-0812">Transmembrane</keyword>
<keyword evidence="1" id="KW-1133">Transmembrane helix</keyword>
<feature type="signal peptide" evidence="2">
    <location>
        <begin position="1"/>
        <end position="21"/>
    </location>
</feature>
<evidence type="ECO:0000256" key="1">
    <source>
        <dbReference type="SAM" id="Phobius"/>
    </source>
</evidence>
<reference evidence="3 4" key="1">
    <citation type="journal article" date="2015" name="Genome Biol. Evol.">
        <title>Phylogenomic analyses indicate that early fungi evolved digesting cell walls of algal ancestors of land plants.</title>
        <authorList>
            <person name="Chang Y."/>
            <person name="Wang S."/>
            <person name="Sekimoto S."/>
            <person name="Aerts A.L."/>
            <person name="Choi C."/>
            <person name="Clum A."/>
            <person name="LaButti K.M."/>
            <person name="Lindquist E.A."/>
            <person name="Yee Ngan C."/>
            <person name="Ohm R.A."/>
            <person name="Salamov A.A."/>
            <person name="Grigoriev I.V."/>
            <person name="Spatafora J.W."/>
            <person name="Berbee M.L."/>
        </authorList>
    </citation>
    <scope>NUCLEOTIDE SEQUENCE [LARGE SCALE GENOMIC DNA]</scope>
    <source>
        <strain evidence="3 4">JEL478</strain>
    </source>
</reference>
<evidence type="ECO:0000313" key="3">
    <source>
        <dbReference type="EMBL" id="KXS09270.1"/>
    </source>
</evidence>
<evidence type="ECO:0000256" key="2">
    <source>
        <dbReference type="SAM" id="SignalP"/>
    </source>
</evidence>
<proteinExistence type="predicted"/>
<feature type="transmembrane region" description="Helical" evidence="1">
    <location>
        <begin position="45"/>
        <end position="68"/>
    </location>
</feature>
<protein>
    <submittedName>
        <fullName evidence="3">Uncharacterized protein</fullName>
    </submittedName>
</protein>
<keyword evidence="1" id="KW-0472">Membrane</keyword>
<name>A0A138ZXP2_GONPJ</name>
<keyword evidence="4" id="KW-1185">Reference proteome</keyword>